<dbReference type="EMBL" id="LFJN01000005">
    <property type="protein sequence ID" value="KPI43247.1"/>
    <property type="molecule type" value="Genomic_DNA"/>
</dbReference>
<sequence>MSMVGQEQYQELEQRSLAARRERRLVKGLNAILQIAMKTILLFYCALPAAFALTIQTPEAGASPADLPFNAEQSPNPADIVKRWLKVDSVQQLNCLNNGVGQYDKLYDCGGNEAPTNNRGAATI</sequence>
<name>A0A0N1HDR9_9EURO</name>
<comment type="caution">
    <text evidence="2">The sequence shown here is derived from an EMBL/GenBank/DDBJ whole genome shotgun (WGS) entry which is preliminary data.</text>
</comment>
<dbReference type="VEuPathDB" id="FungiDB:AB675_6979"/>
<dbReference type="AlphaFoldDB" id="A0A0N1HDR9"/>
<protein>
    <submittedName>
        <fullName evidence="2">Uncharacterized protein</fullName>
    </submittedName>
</protein>
<feature type="transmembrane region" description="Helical" evidence="1">
    <location>
        <begin position="31"/>
        <end position="53"/>
    </location>
</feature>
<keyword evidence="3" id="KW-1185">Reference proteome</keyword>
<gene>
    <name evidence="2" type="ORF">AB675_6979</name>
</gene>
<evidence type="ECO:0000313" key="3">
    <source>
        <dbReference type="Proteomes" id="UP000038010"/>
    </source>
</evidence>
<organism evidence="2 3">
    <name type="scientific">Cyphellophora attinorum</name>
    <dbReference type="NCBI Taxonomy" id="1664694"/>
    <lineage>
        <taxon>Eukaryota</taxon>
        <taxon>Fungi</taxon>
        <taxon>Dikarya</taxon>
        <taxon>Ascomycota</taxon>
        <taxon>Pezizomycotina</taxon>
        <taxon>Eurotiomycetes</taxon>
        <taxon>Chaetothyriomycetidae</taxon>
        <taxon>Chaetothyriales</taxon>
        <taxon>Cyphellophoraceae</taxon>
        <taxon>Cyphellophora</taxon>
    </lineage>
</organism>
<proteinExistence type="predicted"/>
<keyword evidence="1" id="KW-0472">Membrane</keyword>
<evidence type="ECO:0000313" key="2">
    <source>
        <dbReference type="EMBL" id="KPI43247.1"/>
    </source>
</evidence>
<dbReference type="GeneID" id="28739188"/>
<dbReference type="RefSeq" id="XP_018003210.1">
    <property type="nucleotide sequence ID" value="XM_018147309.1"/>
</dbReference>
<evidence type="ECO:0000256" key="1">
    <source>
        <dbReference type="SAM" id="Phobius"/>
    </source>
</evidence>
<accession>A0A0N1HDR9</accession>
<reference evidence="2 3" key="1">
    <citation type="submission" date="2015-06" db="EMBL/GenBank/DDBJ databases">
        <title>Draft genome of the ant-associated black yeast Phialophora attae CBS 131958.</title>
        <authorList>
            <person name="Moreno L.F."/>
            <person name="Stielow B.J."/>
            <person name="de Hoog S."/>
            <person name="Vicente V.A."/>
            <person name="Weiss V.A."/>
            <person name="de Vries M."/>
            <person name="Cruz L.M."/>
            <person name="Souza E.M."/>
        </authorList>
    </citation>
    <scope>NUCLEOTIDE SEQUENCE [LARGE SCALE GENOMIC DNA]</scope>
    <source>
        <strain evidence="2 3">CBS 131958</strain>
    </source>
</reference>
<keyword evidence="1" id="KW-0812">Transmembrane</keyword>
<keyword evidence="1" id="KW-1133">Transmembrane helix</keyword>
<dbReference type="Proteomes" id="UP000038010">
    <property type="component" value="Unassembled WGS sequence"/>
</dbReference>